<evidence type="ECO:0000259" key="1">
    <source>
        <dbReference type="Pfam" id="PF07238"/>
    </source>
</evidence>
<reference evidence="2 3" key="1">
    <citation type="submission" date="2020-08" db="EMBL/GenBank/DDBJ databases">
        <title>Genome public.</title>
        <authorList>
            <person name="Liu C."/>
            <person name="Sun Q."/>
        </authorList>
    </citation>
    <scope>NUCLEOTIDE SEQUENCE [LARGE SCALE GENOMIC DNA]</scope>
    <source>
        <strain evidence="2 3">NSJ-46</strain>
    </source>
</reference>
<name>A0ABR7N8U5_9FIRM</name>
<protein>
    <submittedName>
        <fullName evidence="2">PilZ domain-containing protein</fullName>
    </submittedName>
</protein>
<proteinExistence type="predicted"/>
<dbReference type="Gene3D" id="2.40.10.220">
    <property type="entry name" value="predicted glycosyltransferase like domains"/>
    <property type="match status" value="1"/>
</dbReference>
<organism evidence="2 3">
    <name type="scientific">Jingyaoa shaoxingensis</name>
    <dbReference type="NCBI Taxonomy" id="2763671"/>
    <lineage>
        <taxon>Bacteria</taxon>
        <taxon>Bacillati</taxon>
        <taxon>Bacillota</taxon>
        <taxon>Clostridia</taxon>
        <taxon>Lachnospirales</taxon>
        <taxon>Lachnospiraceae</taxon>
        <taxon>Jingyaoa</taxon>
    </lineage>
</organism>
<dbReference type="RefSeq" id="WP_249307858.1">
    <property type="nucleotide sequence ID" value="NZ_JACRSZ010000006.1"/>
</dbReference>
<evidence type="ECO:0000313" key="2">
    <source>
        <dbReference type="EMBL" id="MBC8572829.1"/>
    </source>
</evidence>
<keyword evidence="3" id="KW-1185">Reference proteome</keyword>
<evidence type="ECO:0000313" key="3">
    <source>
        <dbReference type="Proteomes" id="UP000657421"/>
    </source>
</evidence>
<dbReference type="Proteomes" id="UP000657421">
    <property type="component" value="Unassembled WGS sequence"/>
</dbReference>
<gene>
    <name evidence="2" type="ORF">H8716_07015</name>
</gene>
<feature type="domain" description="PilZ" evidence="1">
    <location>
        <begin position="104"/>
        <end position="219"/>
    </location>
</feature>
<dbReference type="EMBL" id="JACRSZ010000006">
    <property type="protein sequence ID" value="MBC8572829.1"/>
    <property type="molecule type" value="Genomic_DNA"/>
</dbReference>
<dbReference type="InterPro" id="IPR009875">
    <property type="entry name" value="PilZ_domain"/>
</dbReference>
<comment type="caution">
    <text evidence="2">The sequence shown here is derived from an EMBL/GenBank/DDBJ whole genome shotgun (WGS) entry which is preliminary data.</text>
</comment>
<dbReference type="Pfam" id="PF07238">
    <property type="entry name" value="PilZ"/>
    <property type="match status" value="1"/>
</dbReference>
<sequence>MAGALMIKTGTKLRMAFDVPAGQDPKFNMICTFHKAVDESAFLVSVPMVGGKALLLDENQKFLFQCGEGDDIQVFAGYADAEVKMGIRRYWKIRRVTEQRQFIKRADIRMKVALPVQYMQETWALNLDGEIDKENGETMDISNGGLAVCMNRWFEVGETCVFTLPRIGTVSDGIASIDVVGVVCWMREVPKGSAFRYVAGIQLRFADMDERRKMQDYVAGVKKRYRL</sequence>
<accession>A0ABR7N8U5</accession>